<reference evidence="1 2" key="1">
    <citation type="submission" date="2017-12" db="EMBL/GenBank/DDBJ databases">
        <title>Sequencing the genomes of 1000 Actinobacteria strains.</title>
        <authorList>
            <person name="Klenk H.-P."/>
        </authorList>
    </citation>
    <scope>NUCLEOTIDE SEQUENCE [LARGE SCALE GENOMIC DNA]</scope>
    <source>
        <strain evidence="1 2">DSM 45165</strain>
    </source>
</reference>
<dbReference type="InterPro" id="IPR011009">
    <property type="entry name" value="Kinase-like_dom_sf"/>
</dbReference>
<comment type="caution">
    <text evidence="1">The sequence shown here is derived from an EMBL/GenBank/DDBJ whole genome shotgun (WGS) entry which is preliminary data.</text>
</comment>
<proteinExistence type="predicted"/>
<dbReference type="AlphaFoldDB" id="A0A2N3WD51"/>
<dbReference type="InterPro" id="IPR006748">
    <property type="entry name" value="NH2Glyco/OHUrea_AB-resist_kin"/>
</dbReference>
<gene>
    <name evidence="1" type="ORF">ATK30_2548</name>
</gene>
<sequence length="304" mass="33548">MGVVTVWEIPPAFAERAPKVLGPEAVPWIASLPALAERYARKWQLEFEDTARHGYVGVVQPARRADGSRVVLKLGWVEEESRDEPLALSTWAGRGAVLLHESVPEDGAMLLERLDDSRTLEDEPLLSAVEILSELARRLAVPAPAGLTRTLSGVAEELLEELPRSWRELGEPLPRRELDAALEVCRDLGPEAGNALVNEDLHYENVLSGTREPWLVIDPKPLAGDLEYGALSLLWNRFSESTLDSKLAASGLDRDRAKAWTLVRAVRNRLWHAQDLVDFGGLPEDDDGPSAEALPSLTRWALVS</sequence>
<dbReference type="OrthoDB" id="3638028at2"/>
<organism evidence="1 2">
    <name type="scientific">Amycolatopsis echigonensis</name>
    <dbReference type="NCBI Taxonomy" id="2576905"/>
    <lineage>
        <taxon>Bacteria</taxon>
        <taxon>Bacillati</taxon>
        <taxon>Actinomycetota</taxon>
        <taxon>Actinomycetes</taxon>
        <taxon>Pseudonocardiales</taxon>
        <taxon>Pseudonocardiaceae</taxon>
        <taxon>Amycolatopsis</taxon>
    </lineage>
</organism>
<accession>A0A2N3WD51</accession>
<evidence type="ECO:0000313" key="2">
    <source>
        <dbReference type="Proteomes" id="UP000233750"/>
    </source>
</evidence>
<name>A0A2N3WD51_9PSEU</name>
<evidence type="ECO:0000313" key="1">
    <source>
        <dbReference type="EMBL" id="PKV91763.1"/>
    </source>
</evidence>
<dbReference type="SUPFAM" id="SSF56112">
    <property type="entry name" value="Protein kinase-like (PK-like)"/>
    <property type="match status" value="1"/>
</dbReference>
<dbReference type="EMBL" id="PJMY01000003">
    <property type="protein sequence ID" value="PKV91763.1"/>
    <property type="molecule type" value="Genomic_DNA"/>
</dbReference>
<keyword evidence="2" id="KW-1185">Reference proteome</keyword>
<dbReference type="Pfam" id="PF04655">
    <property type="entry name" value="APH_6_hur"/>
    <property type="match status" value="1"/>
</dbReference>
<dbReference type="Proteomes" id="UP000233750">
    <property type="component" value="Unassembled WGS sequence"/>
</dbReference>
<dbReference type="GO" id="GO:0016773">
    <property type="term" value="F:phosphotransferase activity, alcohol group as acceptor"/>
    <property type="evidence" value="ECO:0007669"/>
    <property type="project" value="InterPro"/>
</dbReference>
<protein>
    <submittedName>
        <fullName evidence="1">Streptomycin 6-kinase</fullName>
    </submittedName>
</protein>
<dbReference type="GO" id="GO:0019748">
    <property type="term" value="P:secondary metabolic process"/>
    <property type="evidence" value="ECO:0007669"/>
    <property type="project" value="InterPro"/>
</dbReference>